<comment type="caution">
    <text evidence="2">The sequence shown here is derived from an EMBL/GenBank/DDBJ whole genome shotgun (WGS) entry which is preliminary data.</text>
</comment>
<reference evidence="2 3" key="1">
    <citation type="journal article" date="2018" name="Mol. Plant">
        <title>The genome of Artemisia annua provides insight into the evolution of Asteraceae family and artemisinin biosynthesis.</title>
        <authorList>
            <person name="Shen Q."/>
            <person name="Zhang L."/>
            <person name="Liao Z."/>
            <person name="Wang S."/>
            <person name="Yan T."/>
            <person name="Shi P."/>
            <person name="Liu M."/>
            <person name="Fu X."/>
            <person name="Pan Q."/>
            <person name="Wang Y."/>
            <person name="Lv Z."/>
            <person name="Lu X."/>
            <person name="Zhang F."/>
            <person name="Jiang W."/>
            <person name="Ma Y."/>
            <person name="Chen M."/>
            <person name="Hao X."/>
            <person name="Li L."/>
            <person name="Tang Y."/>
            <person name="Lv G."/>
            <person name="Zhou Y."/>
            <person name="Sun X."/>
            <person name="Brodelius P.E."/>
            <person name="Rose J.K.C."/>
            <person name="Tang K."/>
        </authorList>
    </citation>
    <scope>NUCLEOTIDE SEQUENCE [LARGE SCALE GENOMIC DNA]</scope>
    <source>
        <strain evidence="3">cv. Huhao1</strain>
        <tissue evidence="2">Leaf</tissue>
    </source>
</reference>
<proteinExistence type="predicted"/>
<feature type="region of interest" description="Disordered" evidence="1">
    <location>
        <begin position="39"/>
        <end position="129"/>
    </location>
</feature>
<sequence length="129" mass="14021">MNKGFLNNTSYVGDARMTEVTANDVGINVDVDAHKLSRGSSVNPVYSTTDTVVTDNGFENGDEETGEDASQMPNANGFVNNDSSPISHTQPETVHNREHSVSETQTELVNNNIGQKLENQSEDQGDEFD</sequence>
<feature type="compositionally biased region" description="Polar residues" evidence="1">
    <location>
        <begin position="71"/>
        <end position="93"/>
    </location>
</feature>
<accession>A0A2U1L729</accession>
<keyword evidence="3" id="KW-1185">Reference proteome</keyword>
<evidence type="ECO:0000256" key="1">
    <source>
        <dbReference type="SAM" id="MobiDB-lite"/>
    </source>
</evidence>
<gene>
    <name evidence="2" type="ORF">CTI12_AA522520</name>
</gene>
<name>A0A2U1L729_ARTAN</name>
<evidence type="ECO:0000313" key="2">
    <source>
        <dbReference type="EMBL" id="PWA44798.1"/>
    </source>
</evidence>
<dbReference type="Proteomes" id="UP000245207">
    <property type="component" value="Unassembled WGS sequence"/>
</dbReference>
<feature type="compositionally biased region" description="Acidic residues" evidence="1">
    <location>
        <begin position="120"/>
        <end position="129"/>
    </location>
</feature>
<dbReference type="OrthoDB" id="10376733at2759"/>
<dbReference type="EMBL" id="PKPP01011093">
    <property type="protein sequence ID" value="PWA44798.1"/>
    <property type="molecule type" value="Genomic_DNA"/>
</dbReference>
<feature type="compositionally biased region" description="Polar residues" evidence="1">
    <location>
        <begin position="39"/>
        <end position="54"/>
    </location>
</feature>
<protein>
    <submittedName>
        <fullName evidence="2">Breast carcinoma amplified sequence 3</fullName>
    </submittedName>
</protein>
<feature type="compositionally biased region" description="Polar residues" evidence="1">
    <location>
        <begin position="102"/>
        <end position="118"/>
    </location>
</feature>
<organism evidence="2 3">
    <name type="scientific">Artemisia annua</name>
    <name type="common">Sweet wormwood</name>
    <dbReference type="NCBI Taxonomy" id="35608"/>
    <lineage>
        <taxon>Eukaryota</taxon>
        <taxon>Viridiplantae</taxon>
        <taxon>Streptophyta</taxon>
        <taxon>Embryophyta</taxon>
        <taxon>Tracheophyta</taxon>
        <taxon>Spermatophyta</taxon>
        <taxon>Magnoliopsida</taxon>
        <taxon>eudicotyledons</taxon>
        <taxon>Gunneridae</taxon>
        <taxon>Pentapetalae</taxon>
        <taxon>asterids</taxon>
        <taxon>campanulids</taxon>
        <taxon>Asterales</taxon>
        <taxon>Asteraceae</taxon>
        <taxon>Asteroideae</taxon>
        <taxon>Anthemideae</taxon>
        <taxon>Artemisiinae</taxon>
        <taxon>Artemisia</taxon>
    </lineage>
</organism>
<evidence type="ECO:0000313" key="3">
    <source>
        <dbReference type="Proteomes" id="UP000245207"/>
    </source>
</evidence>
<dbReference type="AlphaFoldDB" id="A0A2U1L729"/>